<evidence type="ECO:0008006" key="3">
    <source>
        <dbReference type="Google" id="ProtNLM"/>
    </source>
</evidence>
<keyword evidence="2" id="KW-1185">Reference proteome</keyword>
<dbReference type="InterPro" id="IPR046342">
    <property type="entry name" value="CBS_dom_sf"/>
</dbReference>
<dbReference type="EMBL" id="CP035492">
    <property type="protein sequence ID" value="QAY66582.1"/>
    <property type="molecule type" value="Genomic_DNA"/>
</dbReference>
<proteinExistence type="predicted"/>
<dbReference type="KEGG" id="pprt:ET464_09365"/>
<dbReference type="OrthoDB" id="9816519at2"/>
<dbReference type="Gene3D" id="3.10.580.10">
    <property type="entry name" value="CBS-domain"/>
    <property type="match status" value="1"/>
</dbReference>
<sequence>MMVIEQGLYSYVQPAPSIVSTATGSEALHMLMKQNEDADSAVVLGHNGTPVGVVMKTRFTALLRDPVGFDRLCQEPVTSFMLKPLIVDVETQLPELLDQAIRRPVMNRFDSIIIMQNGAVAGVIPSKQLAALFNL</sequence>
<evidence type="ECO:0000313" key="1">
    <source>
        <dbReference type="EMBL" id="QAY66582.1"/>
    </source>
</evidence>
<protein>
    <recommendedName>
        <fullName evidence="3">CBS domain-containing protein</fullName>
    </recommendedName>
</protein>
<accession>A0A4P6EUE3</accession>
<dbReference type="RefSeq" id="WP_129440302.1">
    <property type="nucleotide sequence ID" value="NZ_CP035492.1"/>
</dbReference>
<dbReference type="SUPFAM" id="SSF54631">
    <property type="entry name" value="CBS-domain pair"/>
    <property type="match status" value="1"/>
</dbReference>
<dbReference type="Proteomes" id="UP000293568">
    <property type="component" value="Chromosome"/>
</dbReference>
<gene>
    <name evidence="1" type="ORF">ET464_09365</name>
</gene>
<dbReference type="AlphaFoldDB" id="A0A4P6EUE3"/>
<reference evidence="1 2" key="1">
    <citation type="submission" date="2019-01" db="EMBL/GenBank/DDBJ databases">
        <title>Genome sequencing of strain FW100M-2.</title>
        <authorList>
            <person name="Heo J."/>
            <person name="Kim S.-J."/>
            <person name="Kim J.-S."/>
            <person name="Hong S.-B."/>
            <person name="Kwon S.-W."/>
        </authorList>
    </citation>
    <scope>NUCLEOTIDE SEQUENCE [LARGE SCALE GENOMIC DNA]</scope>
    <source>
        <strain evidence="1 2">FW100M-2</strain>
    </source>
</reference>
<organism evidence="1 2">
    <name type="scientific">Paenibacillus protaetiae</name>
    <dbReference type="NCBI Taxonomy" id="2509456"/>
    <lineage>
        <taxon>Bacteria</taxon>
        <taxon>Bacillati</taxon>
        <taxon>Bacillota</taxon>
        <taxon>Bacilli</taxon>
        <taxon>Bacillales</taxon>
        <taxon>Paenibacillaceae</taxon>
        <taxon>Paenibacillus</taxon>
    </lineage>
</organism>
<name>A0A4P6EUE3_9BACL</name>
<evidence type="ECO:0000313" key="2">
    <source>
        <dbReference type="Proteomes" id="UP000293568"/>
    </source>
</evidence>